<keyword evidence="2" id="KW-1185">Reference proteome</keyword>
<sequence length="119" mass="14252">MLRPTREDFQRWSGTGFAFFGTSLYPNPRWYKYVWKIWTPGSPLEGAEFLQHGPRYCTAQFREMEKWLFEAGVSGFIYNRQLPRRGLGQPFDLTHPRWANREWAPAWEDDPDPEWNGHK</sequence>
<dbReference type="EMBL" id="VZOJ01000008">
    <property type="protein sequence ID" value="KAB0643890.1"/>
    <property type="molecule type" value="Genomic_DNA"/>
</dbReference>
<evidence type="ECO:0000313" key="1">
    <source>
        <dbReference type="EMBL" id="KAB0643890.1"/>
    </source>
</evidence>
<dbReference type="Proteomes" id="UP000430232">
    <property type="component" value="Unassembled WGS sequence"/>
</dbReference>
<gene>
    <name evidence="1" type="ORF">F7R21_05490</name>
</gene>
<comment type="caution">
    <text evidence="1">The sequence shown here is derived from an EMBL/GenBank/DDBJ whole genome shotgun (WGS) entry which is preliminary data.</text>
</comment>
<reference evidence="1 2" key="1">
    <citation type="submission" date="2019-09" db="EMBL/GenBank/DDBJ databases">
        <title>Draft genome sequences of 48 bacterial type strains from the CCUG.</title>
        <authorList>
            <person name="Tunovic T."/>
            <person name="Pineiro-Iglesias B."/>
            <person name="Unosson C."/>
            <person name="Inganas E."/>
            <person name="Ohlen M."/>
            <person name="Cardew S."/>
            <person name="Jensie-Markopoulos S."/>
            <person name="Salva-Serra F."/>
            <person name="Jaen-Luchoro D."/>
            <person name="Karlsson R."/>
            <person name="Svensson-Stadler L."/>
            <person name="Chun J."/>
            <person name="Moore E."/>
        </authorList>
    </citation>
    <scope>NUCLEOTIDE SEQUENCE [LARGE SCALE GENOMIC DNA]</scope>
    <source>
        <strain evidence="1 2">CCUG 54555</strain>
    </source>
</reference>
<accession>A0A6H9SZL9</accession>
<evidence type="ECO:0000313" key="2">
    <source>
        <dbReference type="Proteomes" id="UP000430232"/>
    </source>
</evidence>
<protein>
    <submittedName>
        <fullName evidence="1">Uncharacterized protein</fullName>
    </submittedName>
</protein>
<name>A0A6H9SZL9_9BURK</name>
<dbReference type="AlphaFoldDB" id="A0A6H9SZL9"/>
<proteinExistence type="predicted"/>
<organism evidence="1 2">
    <name type="scientific">Burkholderia latens</name>
    <dbReference type="NCBI Taxonomy" id="488446"/>
    <lineage>
        <taxon>Bacteria</taxon>
        <taxon>Pseudomonadati</taxon>
        <taxon>Pseudomonadota</taxon>
        <taxon>Betaproteobacteria</taxon>
        <taxon>Burkholderiales</taxon>
        <taxon>Burkholderiaceae</taxon>
        <taxon>Burkholderia</taxon>
        <taxon>Burkholderia cepacia complex</taxon>
    </lineage>
</organism>
<dbReference type="OrthoDB" id="8777234at2"/>